<evidence type="ECO:0000256" key="1">
    <source>
        <dbReference type="SAM" id="MobiDB-lite"/>
    </source>
</evidence>
<protein>
    <submittedName>
        <fullName evidence="2">Uncharacterized protein</fullName>
    </submittedName>
</protein>
<feature type="compositionally biased region" description="Basic residues" evidence="1">
    <location>
        <begin position="1310"/>
        <end position="1322"/>
    </location>
</feature>
<gene>
    <name evidence="2" type="ORF">MYCFIDRAFT_180278</name>
</gene>
<dbReference type="Proteomes" id="UP000016932">
    <property type="component" value="Unassembled WGS sequence"/>
</dbReference>
<dbReference type="EMBL" id="KB446569">
    <property type="protein sequence ID" value="EME77122.1"/>
    <property type="molecule type" value="Genomic_DNA"/>
</dbReference>
<feature type="region of interest" description="Disordered" evidence="1">
    <location>
        <begin position="508"/>
        <end position="530"/>
    </location>
</feature>
<feature type="compositionally biased region" description="Low complexity" evidence="1">
    <location>
        <begin position="677"/>
        <end position="696"/>
    </location>
</feature>
<feature type="compositionally biased region" description="Acidic residues" evidence="1">
    <location>
        <begin position="723"/>
        <end position="759"/>
    </location>
</feature>
<feature type="region of interest" description="Disordered" evidence="1">
    <location>
        <begin position="587"/>
        <end position="607"/>
    </location>
</feature>
<feature type="compositionally biased region" description="Low complexity" evidence="1">
    <location>
        <begin position="917"/>
        <end position="935"/>
    </location>
</feature>
<feature type="region of interest" description="Disordered" evidence="1">
    <location>
        <begin position="633"/>
        <end position="832"/>
    </location>
</feature>
<reference evidence="2 3" key="1">
    <citation type="journal article" date="2012" name="PLoS Pathog.">
        <title>Diverse lifestyles and strategies of plant pathogenesis encoded in the genomes of eighteen Dothideomycetes fungi.</title>
        <authorList>
            <person name="Ohm R.A."/>
            <person name="Feau N."/>
            <person name="Henrissat B."/>
            <person name="Schoch C.L."/>
            <person name="Horwitz B.A."/>
            <person name="Barry K.W."/>
            <person name="Condon B.J."/>
            <person name="Copeland A.C."/>
            <person name="Dhillon B."/>
            <person name="Glaser F."/>
            <person name="Hesse C.N."/>
            <person name="Kosti I."/>
            <person name="LaButti K."/>
            <person name="Lindquist E.A."/>
            <person name="Lucas S."/>
            <person name="Salamov A.A."/>
            <person name="Bradshaw R.E."/>
            <person name="Ciuffetti L."/>
            <person name="Hamelin R.C."/>
            <person name="Kema G.H.J."/>
            <person name="Lawrence C."/>
            <person name="Scott J.A."/>
            <person name="Spatafora J.W."/>
            <person name="Turgeon B.G."/>
            <person name="de Wit P.J.G.M."/>
            <person name="Zhong S."/>
            <person name="Goodwin S.B."/>
            <person name="Grigoriev I.V."/>
        </authorList>
    </citation>
    <scope>NUCLEOTIDE SEQUENCE [LARGE SCALE GENOMIC DNA]</scope>
    <source>
        <strain evidence="2 3">CIRAD86</strain>
    </source>
</reference>
<dbReference type="KEGG" id="pfj:MYCFIDRAFT_180278"/>
<organism evidence="2 3">
    <name type="scientific">Pseudocercospora fijiensis (strain CIRAD86)</name>
    <name type="common">Black leaf streak disease fungus</name>
    <name type="synonym">Mycosphaerella fijiensis</name>
    <dbReference type="NCBI Taxonomy" id="383855"/>
    <lineage>
        <taxon>Eukaryota</taxon>
        <taxon>Fungi</taxon>
        <taxon>Dikarya</taxon>
        <taxon>Ascomycota</taxon>
        <taxon>Pezizomycotina</taxon>
        <taxon>Dothideomycetes</taxon>
        <taxon>Dothideomycetidae</taxon>
        <taxon>Mycosphaerellales</taxon>
        <taxon>Mycosphaerellaceae</taxon>
        <taxon>Pseudocercospora</taxon>
    </lineage>
</organism>
<feature type="region of interest" description="Disordered" evidence="1">
    <location>
        <begin position="864"/>
        <end position="937"/>
    </location>
</feature>
<sequence>MLPPPERAISLATAYCEGRIMIISGPGLFEQRLKTCDWEMSRTRFVIHMHHILPRQEQQVANNHRPRRNPGSRHHKYMQLQLEASLSCAHSSTRLCTASRNLFQRSASFAVKAPTSLPLACQSSKPRHLGHLYTPRLHGLSAGISLLLLCGIAPKVERPEIDLVGVCKASLWRLEAGIPLEQVPKALAMTVKHPMRLLQATVQGRESIPGILKTISFYAGQKSMRNGRESRIISAGLSLRVVSVITRRREKKVRMRCVPKIAGSTHLLGRRSTEARLVLLSSIHKTLEASAKTSSIVLRITEESYANIVDHFQHLAQQLTTVVAGMCLQARSWNSHQSQMILARPDTGDNAGRVGEVEEARASVSKVRTRNSGSPSAQYQAVSLRTEKTKPEGPVEHCRAMDRPEWNRQGNAEAHKGLNEESCCLGGAGFENARLEAADELIKLGAGAEEEGADENEEQMKARRSIGEPEVSKWHAIAMELESPNNKMLIVGSIMLAMAMVDQERSVDEGLSLQEEEEGSGKKETGRPAVECHPTANDLVLTLPCRVVGPTGIALASRIRCMIPYCTIRDHMLLTRLNKIPEEEPRIIGTARSSRQPRRPSSTNDMRRLHSARALKCMPVAAVRCSALLMPPDRPPPTCRHFHDNEMPPRTHTPRSLPLGTRNKMFTFSDGHTDYISSPSASESESGSESANPSSALLKSRSPATVKRWPAKSSLVGTSSEDREQDGEEDEEQEGGEEQDGEEDEEQDGEEDEEQDGLDSVDSAESGEDVSDSEQSEGSAYACSDPLASEGDDSEHEADELVENEGNEGNVPNDNDHMRAGPRGSDGYVYGNTAFSRSAASGEKSVANVRPLVPFSQASANPPALKRVTFQDTRSLPKRKNPLRNQQLTAGPDRSEAKKQLLHHVTSKSKPRSYANTSSSSGMKTTSSPLTSPSSKRTYELHFQKPSDLARLKSIFTSRYQRIPSSGAGFLCGAEAMHYLLASKNHQGITKTSTAQTIRNLVADHGSFHLSKSERYGDDDLRSPATRNFLYDQLAAGLAQYGNYVLGVVKLGRRGRRNWVLLEDQRQNVEDGDGASKCKTSEMGFFQTCSVAWGECNVDGAQDLIKEHYNDGCRDGMRFIYRRALPPLPLFLAGRSNNILFLNFPRVQHLIIPTPSTIEAHAAPRTINTPPTPLRTKYEPAHPFLGQPRLRSHLADSDDTRPSSPASPSGVLPRLNPEVSELGNVPRQEIHSGNHQLVSGKRKFCRHAPAPLTLTCTHRTAGRKLGDGAAQHNVELDFLSGVGLSDAEISAVRVERGLAQNRAGGNHSRASSRRGSRPKFLKSKVEKEEVDVRVGALKTVSVKKGEMVKVKVGNQVTSEVEMRIHLKQEVDEKAEVGKSAGQEEKSPVYLKQEDSRNPSCFGTRRVRHCLLLGWMDTTSRVAGGKSFAASSCQHRNQQGRKPSCMALLYLHDWVVCETARTRLQMSRFQPQSYWPRRMRAVQAVSTSSLLSAIHSQIINPCFSDQNNFHQSPRKRASSHTPFSSLYCQTHRVRAESSAGPRIYVLLLPSSSKLHLVLPFLRDQKQPAFSPLPRGKKVVAGCGLSQYIFSLKPNHSQLACFDGFLLNRISGLMWVEDELRCDRQGLLVYIRSLMEVACSVEHEVLGGGRLLGLAGSIFCFSGLLEGTEMHRGGSLIAGDRSSARHEGLVGFGNEPPVLVGSMMFSGLREGSEMHRGGSLIAEDESSARVVRTWLVPHSTYGWLVFGNKSPELAASIASSGLLKAPKAHEGGSFALRALSLCSEVVVLGMRRSLIKFSSDVWRYGNFPNLDPCCLLFITFFLRNLNQAADSSRESLQGRRDWHDRAPMVGLLFEAPDLLILCTWWQNVFHRILITAHSSAIASPEGMKQGLSEVETVLVLLDAYICDNAKSWDFGTIFAIPTADFPELQLHCRLSIVIQGTMAGLPGRRERVHTWVATPYQYTSPSTEDGQCSSEAWDSQRRWVEDATKERMMLRETACWRMMRFAYTWESVMQLLTTNRGAPKSQHPTCLLFLSSRSSRVACRLGDDYS</sequence>
<keyword evidence="3" id="KW-1185">Reference proteome</keyword>
<feature type="compositionally biased region" description="Basic and acidic residues" evidence="1">
    <location>
        <begin position="385"/>
        <end position="397"/>
    </location>
</feature>
<feature type="compositionally biased region" description="Acidic residues" evidence="1">
    <location>
        <begin position="765"/>
        <end position="775"/>
    </location>
</feature>
<accession>M3AHY5</accession>
<name>M3AHY5_PSEFD</name>
<feature type="region of interest" description="Disordered" evidence="1">
    <location>
        <begin position="369"/>
        <end position="397"/>
    </location>
</feature>
<proteinExistence type="predicted"/>
<dbReference type="GeneID" id="19334358"/>
<evidence type="ECO:0000313" key="2">
    <source>
        <dbReference type="EMBL" id="EME77122.1"/>
    </source>
</evidence>
<dbReference type="HOGENOM" id="CLU_233162_0_0_1"/>
<feature type="region of interest" description="Disordered" evidence="1">
    <location>
        <begin position="1162"/>
        <end position="1218"/>
    </location>
</feature>
<dbReference type="VEuPathDB" id="FungiDB:MYCFIDRAFT_180278"/>
<feature type="compositionally biased region" description="Basic residues" evidence="1">
    <location>
        <begin position="900"/>
        <end position="911"/>
    </location>
</feature>
<feature type="compositionally biased region" description="Polar residues" evidence="1">
    <location>
        <begin position="370"/>
        <end position="383"/>
    </location>
</feature>
<dbReference type="RefSeq" id="XP_007932336.1">
    <property type="nucleotide sequence ID" value="XM_007934145.1"/>
</dbReference>
<evidence type="ECO:0000313" key="3">
    <source>
        <dbReference type="Proteomes" id="UP000016932"/>
    </source>
</evidence>
<feature type="region of interest" description="Disordered" evidence="1">
    <location>
        <begin position="1300"/>
        <end position="1322"/>
    </location>
</feature>
<feature type="compositionally biased region" description="Acidic residues" evidence="1">
    <location>
        <begin position="790"/>
        <end position="806"/>
    </location>
</feature>